<proteinExistence type="inferred from homology"/>
<keyword evidence="4" id="KW-0456">Lyase</keyword>
<keyword evidence="2" id="KW-0479">Metal-binding</keyword>
<gene>
    <name evidence="6" type="ORF">MNBD_GAMMA21-2229</name>
</gene>
<protein>
    <recommendedName>
        <fullName evidence="5">CENP-V/GFA domain-containing protein</fullName>
    </recommendedName>
</protein>
<evidence type="ECO:0000256" key="2">
    <source>
        <dbReference type="ARBA" id="ARBA00022723"/>
    </source>
</evidence>
<dbReference type="AlphaFoldDB" id="A0A3B1AQ00"/>
<organism evidence="6">
    <name type="scientific">hydrothermal vent metagenome</name>
    <dbReference type="NCBI Taxonomy" id="652676"/>
    <lineage>
        <taxon>unclassified sequences</taxon>
        <taxon>metagenomes</taxon>
        <taxon>ecological metagenomes</taxon>
    </lineage>
</organism>
<dbReference type="GO" id="GO:0046872">
    <property type="term" value="F:metal ion binding"/>
    <property type="evidence" value="ECO:0007669"/>
    <property type="project" value="UniProtKB-KW"/>
</dbReference>
<dbReference type="InterPro" id="IPR011057">
    <property type="entry name" value="Mss4-like_sf"/>
</dbReference>
<dbReference type="PANTHER" id="PTHR33337:SF40">
    <property type="entry name" value="CENP-V_GFA DOMAIN-CONTAINING PROTEIN-RELATED"/>
    <property type="match status" value="1"/>
</dbReference>
<evidence type="ECO:0000256" key="4">
    <source>
        <dbReference type="ARBA" id="ARBA00023239"/>
    </source>
</evidence>
<evidence type="ECO:0000256" key="3">
    <source>
        <dbReference type="ARBA" id="ARBA00022833"/>
    </source>
</evidence>
<reference evidence="6" key="1">
    <citation type="submission" date="2018-06" db="EMBL/GenBank/DDBJ databases">
        <authorList>
            <person name="Zhirakovskaya E."/>
        </authorList>
    </citation>
    <scope>NUCLEOTIDE SEQUENCE</scope>
</reference>
<feature type="domain" description="CENP-V/GFA" evidence="5">
    <location>
        <begin position="2"/>
        <end position="120"/>
    </location>
</feature>
<sequence>MAKGKCLCGAIEFEVELIVEKTFNCHCSRCRRSHGAAFATQVFAKGETFKFIKGEDKISEFKERPGVRAFCSECGSRLMNYLPRKSRYLSIALACLDDVEARPVSNVYVGSKANWFTPADNIPAFDELPDGVFD</sequence>
<keyword evidence="3" id="KW-0862">Zinc</keyword>
<evidence type="ECO:0000313" key="6">
    <source>
        <dbReference type="EMBL" id="VAW96034.1"/>
    </source>
</evidence>
<dbReference type="Pfam" id="PF04828">
    <property type="entry name" value="GFA"/>
    <property type="match status" value="1"/>
</dbReference>
<dbReference type="Gene3D" id="3.90.1590.10">
    <property type="entry name" value="glutathione-dependent formaldehyde- activating enzyme (gfa)"/>
    <property type="match status" value="1"/>
</dbReference>
<comment type="similarity">
    <text evidence="1">Belongs to the Gfa family.</text>
</comment>
<evidence type="ECO:0000259" key="5">
    <source>
        <dbReference type="PROSITE" id="PS51891"/>
    </source>
</evidence>
<evidence type="ECO:0000256" key="1">
    <source>
        <dbReference type="ARBA" id="ARBA00005495"/>
    </source>
</evidence>
<dbReference type="PANTHER" id="PTHR33337">
    <property type="entry name" value="GFA DOMAIN-CONTAINING PROTEIN"/>
    <property type="match status" value="1"/>
</dbReference>
<name>A0A3B1AQ00_9ZZZZ</name>
<dbReference type="GO" id="GO:0016846">
    <property type="term" value="F:carbon-sulfur lyase activity"/>
    <property type="evidence" value="ECO:0007669"/>
    <property type="project" value="InterPro"/>
</dbReference>
<accession>A0A3B1AQ00</accession>
<dbReference type="InterPro" id="IPR006913">
    <property type="entry name" value="CENP-V/GFA"/>
</dbReference>
<dbReference type="EMBL" id="UOFR01000036">
    <property type="protein sequence ID" value="VAW96034.1"/>
    <property type="molecule type" value="Genomic_DNA"/>
</dbReference>
<dbReference type="SUPFAM" id="SSF51316">
    <property type="entry name" value="Mss4-like"/>
    <property type="match status" value="1"/>
</dbReference>
<dbReference type="PROSITE" id="PS51891">
    <property type="entry name" value="CENP_V_GFA"/>
    <property type="match status" value="1"/>
</dbReference>